<dbReference type="InterPro" id="IPR000477">
    <property type="entry name" value="RT_dom"/>
</dbReference>
<keyword evidence="3" id="KW-0808">Transferase</keyword>
<accession>A0A562MBY7</accession>
<comment type="similarity">
    <text evidence="1">Belongs to the bacterial reverse transcriptase family.</text>
</comment>
<dbReference type="GO" id="GO:0003964">
    <property type="term" value="F:RNA-directed DNA polymerase activity"/>
    <property type="evidence" value="ECO:0007669"/>
    <property type="project" value="UniProtKB-KW"/>
</dbReference>
<proteinExistence type="inferred from homology"/>
<evidence type="ECO:0000313" key="4">
    <source>
        <dbReference type="Proteomes" id="UP000317122"/>
    </source>
</evidence>
<evidence type="ECO:0000259" key="2">
    <source>
        <dbReference type="Pfam" id="PF00078"/>
    </source>
</evidence>
<dbReference type="OrthoDB" id="9793236at2"/>
<dbReference type="InterPro" id="IPR051083">
    <property type="entry name" value="GrpII_Intron_Splice-Mob/Def"/>
</dbReference>
<dbReference type="Proteomes" id="UP000317122">
    <property type="component" value="Unassembled WGS sequence"/>
</dbReference>
<dbReference type="Pfam" id="PF00078">
    <property type="entry name" value="RVT_1"/>
    <property type="match status" value="1"/>
</dbReference>
<evidence type="ECO:0000313" key="3">
    <source>
        <dbReference type="EMBL" id="TWI17071.1"/>
    </source>
</evidence>
<dbReference type="EMBL" id="VLKT01000113">
    <property type="protein sequence ID" value="TWI17071.1"/>
    <property type="molecule type" value="Genomic_DNA"/>
</dbReference>
<dbReference type="InterPro" id="IPR043502">
    <property type="entry name" value="DNA/RNA_pol_sf"/>
</dbReference>
<dbReference type="PANTHER" id="PTHR34047">
    <property type="entry name" value="NUCLEAR INTRON MATURASE 1, MITOCHONDRIAL-RELATED"/>
    <property type="match status" value="1"/>
</dbReference>
<keyword evidence="3" id="KW-0695">RNA-directed DNA polymerase</keyword>
<dbReference type="CDD" id="cd01651">
    <property type="entry name" value="RT_G2_intron"/>
    <property type="match status" value="1"/>
</dbReference>
<dbReference type="SUPFAM" id="SSF56672">
    <property type="entry name" value="DNA/RNA polymerases"/>
    <property type="match status" value="1"/>
</dbReference>
<gene>
    <name evidence="3" type="ORF">IQ26_07590</name>
</gene>
<keyword evidence="3" id="KW-0548">Nucleotidyltransferase</keyword>
<name>A0A562MBY7_9HYPH</name>
<sequence length="219" mass="24740">MRLTTVQPMATSYALYDKISREDVLAHAYAQCRSNKGAPGVDGQDFADIEAYGVERWLGELALALRKETYRPEPIRRVFIPKANGKLRPLGISTVRDRVCMTAAMLVLEPIFEADLPPEIHAYRAGRNAQQAVIEVEELLFRGHPEVVDADLADYFGSIPHAELMKSVARRIVDRRVLHLIKMWLECPVEETDDGWREDLPPSVAGSFLRCGRRAHSRC</sequence>
<organism evidence="3 4">
    <name type="scientific">Mesorhizobium tianshanense</name>
    <dbReference type="NCBI Taxonomy" id="39844"/>
    <lineage>
        <taxon>Bacteria</taxon>
        <taxon>Pseudomonadati</taxon>
        <taxon>Pseudomonadota</taxon>
        <taxon>Alphaproteobacteria</taxon>
        <taxon>Hyphomicrobiales</taxon>
        <taxon>Phyllobacteriaceae</taxon>
        <taxon>Mesorhizobium</taxon>
    </lineage>
</organism>
<reference evidence="3 4" key="1">
    <citation type="journal article" date="2015" name="Stand. Genomic Sci.">
        <title>Genomic Encyclopedia of Bacterial and Archaeal Type Strains, Phase III: the genomes of soil and plant-associated and newly described type strains.</title>
        <authorList>
            <person name="Whitman W.B."/>
            <person name="Woyke T."/>
            <person name="Klenk H.P."/>
            <person name="Zhou Y."/>
            <person name="Lilburn T.G."/>
            <person name="Beck B.J."/>
            <person name="De Vos P."/>
            <person name="Vandamme P."/>
            <person name="Eisen J.A."/>
            <person name="Garrity G."/>
            <person name="Hugenholtz P."/>
            <person name="Kyrpides N.C."/>
        </authorList>
    </citation>
    <scope>NUCLEOTIDE SEQUENCE [LARGE SCALE GENOMIC DNA]</scope>
    <source>
        <strain evidence="3 4">CGMCC 1.2546</strain>
    </source>
</reference>
<keyword evidence="4" id="KW-1185">Reference proteome</keyword>
<protein>
    <submittedName>
        <fullName evidence="3">Reverse transcriptase (RNA-dependent DNA polymerase)</fullName>
    </submittedName>
</protein>
<evidence type="ECO:0000256" key="1">
    <source>
        <dbReference type="ARBA" id="ARBA00034120"/>
    </source>
</evidence>
<feature type="domain" description="Reverse transcriptase" evidence="2">
    <location>
        <begin position="80"/>
        <end position="189"/>
    </location>
</feature>
<comment type="caution">
    <text evidence="3">The sequence shown here is derived from an EMBL/GenBank/DDBJ whole genome shotgun (WGS) entry which is preliminary data.</text>
</comment>
<dbReference type="AlphaFoldDB" id="A0A562MBY7"/>
<dbReference type="PANTHER" id="PTHR34047:SF8">
    <property type="entry name" value="PROTEIN YKFC"/>
    <property type="match status" value="1"/>
</dbReference>